<sequence>MLHCGAEVFLPVKYHCLVTGHSPVAPVWFGGLLFLILACQPSKKRNNYRPLQLLIPVQDELQRIQSLNRADVSIHVRIRNGTPAVSDRIRERHRGRIRQRCASGHSFGSDFWIRSGVHRTSAADAFRSPFAVWEAVLYTQI</sequence>
<keyword evidence="1" id="KW-1133">Transmembrane helix</keyword>
<feature type="transmembrane region" description="Helical" evidence="1">
    <location>
        <begin position="20"/>
        <end position="39"/>
    </location>
</feature>
<keyword evidence="3" id="KW-1185">Reference proteome</keyword>
<proteinExistence type="predicted"/>
<evidence type="ECO:0000256" key="1">
    <source>
        <dbReference type="SAM" id="Phobius"/>
    </source>
</evidence>
<gene>
    <name evidence="2" type="ORF">AALO_G00074450</name>
</gene>
<dbReference type="AlphaFoldDB" id="A0AAV6GZB2"/>
<evidence type="ECO:0000313" key="3">
    <source>
        <dbReference type="Proteomes" id="UP000823561"/>
    </source>
</evidence>
<keyword evidence="1" id="KW-0472">Membrane</keyword>
<accession>A0AAV6GZB2</accession>
<reference evidence="2" key="1">
    <citation type="submission" date="2020-10" db="EMBL/GenBank/DDBJ databases">
        <title>Chromosome-scale genome assembly of the Allis shad, Alosa alosa.</title>
        <authorList>
            <person name="Margot Z."/>
            <person name="Christophe K."/>
            <person name="Cabau C."/>
            <person name="Louis A."/>
            <person name="Berthelot C."/>
            <person name="Parey E."/>
            <person name="Roest Crollius H."/>
            <person name="Montfort J."/>
            <person name="Robinson-Rechavi M."/>
            <person name="Bucao C."/>
            <person name="Bouchez O."/>
            <person name="Gislard M."/>
            <person name="Lluch J."/>
            <person name="Milhes M."/>
            <person name="Lampietro C."/>
            <person name="Lopez Roques C."/>
            <person name="Donnadieu C."/>
            <person name="Braasch I."/>
            <person name="Desvignes T."/>
            <person name="Postlethwait J."/>
            <person name="Bobe J."/>
            <person name="Guiguen Y."/>
        </authorList>
    </citation>
    <scope>NUCLEOTIDE SEQUENCE</scope>
    <source>
        <strain evidence="2">M-15738</strain>
        <tissue evidence="2">Blood</tissue>
    </source>
</reference>
<keyword evidence="1" id="KW-0812">Transmembrane</keyword>
<organism evidence="2 3">
    <name type="scientific">Alosa alosa</name>
    <name type="common">allis shad</name>
    <dbReference type="NCBI Taxonomy" id="278164"/>
    <lineage>
        <taxon>Eukaryota</taxon>
        <taxon>Metazoa</taxon>
        <taxon>Chordata</taxon>
        <taxon>Craniata</taxon>
        <taxon>Vertebrata</taxon>
        <taxon>Euteleostomi</taxon>
        <taxon>Actinopterygii</taxon>
        <taxon>Neopterygii</taxon>
        <taxon>Teleostei</taxon>
        <taxon>Clupei</taxon>
        <taxon>Clupeiformes</taxon>
        <taxon>Clupeoidei</taxon>
        <taxon>Clupeidae</taxon>
        <taxon>Alosa</taxon>
    </lineage>
</organism>
<evidence type="ECO:0000313" key="2">
    <source>
        <dbReference type="EMBL" id="KAG5279136.1"/>
    </source>
</evidence>
<protein>
    <submittedName>
        <fullName evidence="2">Uncharacterized protein</fullName>
    </submittedName>
</protein>
<dbReference type="EMBL" id="JADWDJ010000006">
    <property type="protein sequence ID" value="KAG5279136.1"/>
    <property type="molecule type" value="Genomic_DNA"/>
</dbReference>
<dbReference type="Proteomes" id="UP000823561">
    <property type="component" value="Chromosome 6"/>
</dbReference>
<name>A0AAV6GZB2_9TELE</name>
<comment type="caution">
    <text evidence="2">The sequence shown here is derived from an EMBL/GenBank/DDBJ whole genome shotgun (WGS) entry which is preliminary data.</text>
</comment>